<feature type="compositionally biased region" description="Gly residues" evidence="1">
    <location>
        <begin position="198"/>
        <end position="216"/>
    </location>
</feature>
<dbReference type="Pfam" id="PF01391">
    <property type="entry name" value="Collagen"/>
    <property type="match status" value="3"/>
</dbReference>
<feature type="region of interest" description="Disordered" evidence="1">
    <location>
        <begin position="573"/>
        <end position="749"/>
    </location>
</feature>
<proteinExistence type="predicted"/>
<feature type="compositionally biased region" description="Basic and acidic residues" evidence="1">
    <location>
        <begin position="675"/>
        <end position="688"/>
    </location>
</feature>
<feature type="region of interest" description="Disordered" evidence="1">
    <location>
        <begin position="351"/>
        <end position="380"/>
    </location>
</feature>
<feature type="compositionally biased region" description="Gly residues" evidence="1">
    <location>
        <begin position="283"/>
        <end position="292"/>
    </location>
</feature>
<evidence type="ECO:0000256" key="1">
    <source>
        <dbReference type="SAM" id="MobiDB-lite"/>
    </source>
</evidence>
<feature type="compositionally biased region" description="Low complexity" evidence="1">
    <location>
        <begin position="352"/>
        <end position="365"/>
    </location>
</feature>
<reference evidence="3" key="2">
    <citation type="submission" date="2022-06" db="UniProtKB">
        <authorList>
            <consortium name="EnsemblMetazoa"/>
        </authorList>
    </citation>
    <scope>IDENTIFICATION</scope>
    <source>
        <strain evidence="3">PS312</strain>
    </source>
</reference>
<dbReference type="GO" id="GO:0042302">
    <property type="term" value="F:structural constituent of cuticle"/>
    <property type="evidence" value="ECO:0007669"/>
    <property type="project" value="InterPro"/>
</dbReference>
<dbReference type="EnsemblMetazoa" id="PPA16255.1">
    <property type="protein sequence ID" value="PPA16255.1"/>
    <property type="gene ID" value="WBGene00105809"/>
</dbReference>
<evidence type="ECO:0000256" key="2">
    <source>
        <dbReference type="SAM" id="Phobius"/>
    </source>
</evidence>
<keyword evidence="4" id="KW-1185">Reference proteome</keyword>
<gene>
    <name evidence="3" type="primary">WBGene00105809</name>
</gene>
<feature type="compositionally biased region" description="Low complexity" evidence="1">
    <location>
        <begin position="254"/>
        <end position="269"/>
    </location>
</feature>
<dbReference type="InterPro" id="IPR008160">
    <property type="entry name" value="Collagen"/>
</dbReference>
<keyword evidence="2" id="KW-0472">Membrane</keyword>
<keyword evidence="2" id="KW-0812">Transmembrane</keyword>
<feature type="compositionally biased region" description="Pro residues" evidence="1">
    <location>
        <begin position="270"/>
        <end position="281"/>
    </location>
</feature>
<name>A0A2A6CTC8_PRIPA</name>
<feature type="compositionally biased region" description="Pro residues" evidence="1">
    <location>
        <begin position="161"/>
        <end position="179"/>
    </location>
</feature>
<dbReference type="SMART" id="SM01088">
    <property type="entry name" value="Col_cuticle_N"/>
    <property type="match status" value="2"/>
</dbReference>
<feature type="transmembrane region" description="Helical" evidence="2">
    <location>
        <begin position="22"/>
        <end position="45"/>
    </location>
</feature>
<dbReference type="AlphaFoldDB" id="A0A2A6CTC8"/>
<feature type="compositionally biased region" description="Low complexity" evidence="1">
    <location>
        <begin position="625"/>
        <end position="634"/>
    </location>
</feature>
<feature type="region of interest" description="Disordered" evidence="1">
    <location>
        <begin position="127"/>
        <end position="300"/>
    </location>
</feature>
<evidence type="ECO:0000313" key="3">
    <source>
        <dbReference type="EnsemblMetazoa" id="PPA16255.1"/>
    </source>
</evidence>
<feature type="compositionally biased region" description="Gly residues" evidence="1">
    <location>
        <begin position="665"/>
        <end position="674"/>
    </location>
</feature>
<reference evidence="4" key="1">
    <citation type="journal article" date="2008" name="Nat. Genet.">
        <title>The Pristionchus pacificus genome provides a unique perspective on nematode lifestyle and parasitism.</title>
        <authorList>
            <person name="Dieterich C."/>
            <person name="Clifton S.W."/>
            <person name="Schuster L.N."/>
            <person name="Chinwalla A."/>
            <person name="Delehaunty K."/>
            <person name="Dinkelacker I."/>
            <person name="Fulton L."/>
            <person name="Fulton R."/>
            <person name="Godfrey J."/>
            <person name="Minx P."/>
            <person name="Mitreva M."/>
            <person name="Roeseler W."/>
            <person name="Tian H."/>
            <person name="Witte H."/>
            <person name="Yang S.P."/>
            <person name="Wilson R.K."/>
            <person name="Sommer R.J."/>
        </authorList>
    </citation>
    <scope>NUCLEOTIDE SEQUENCE [LARGE SCALE GENOMIC DNA]</scope>
    <source>
        <strain evidence="4">PS312</strain>
    </source>
</reference>
<protein>
    <submittedName>
        <fullName evidence="3">Dpy-2</fullName>
    </submittedName>
</protein>
<feature type="compositionally biased region" description="Pro residues" evidence="1">
    <location>
        <begin position="613"/>
        <end position="624"/>
    </location>
</feature>
<evidence type="ECO:0000313" key="4">
    <source>
        <dbReference type="Proteomes" id="UP000005239"/>
    </source>
</evidence>
<dbReference type="PANTHER" id="PTHR24637">
    <property type="entry name" value="COLLAGEN"/>
    <property type="match status" value="1"/>
</dbReference>
<organism evidence="3 4">
    <name type="scientific">Pristionchus pacificus</name>
    <name type="common">Parasitic nematode worm</name>
    <dbReference type="NCBI Taxonomy" id="54126"/>
    <lineage>
        <taxon>Eukaryota</taxon>
        <taxon>Metazoa</taxon>
        <taxon>Ecdysozoa</taxon>
        <taxon>Nematoda</taxon>
        <taxon>Chromadorea</taxon>
        <taxon>Rhabditida</taxon>
        <taxon>Rhabditina</taxon>
        <taxon>Diplogasteromorpha</taxon>
        <taxon>Diplogasteroidea</taxon>
        <taxon>Neodiplogasteridae</taxon>
        <taxon>Pristionchus</taxon>
    </lineage>
</organism>
<dbReference type="PANTHER" id="PTHR24637:SF351">
    <property type="entry name" value="CUTICLE COLLAGEN DPY-10"/>
    <property type="match status" value="1"/>
</dbReference>
<dbReference type="InterPro" id="IPR002486">
    <property type="entry name" value="Col_cuticle_N"/>
</dbReference>
<dbReference type="Pfam" id="PF01484">
    <property type="entry name" value="Col_cuticle_N"/>
    <property type="match status" value="2"/>
</dbReference>
<feature type="compositionally biased region" description="Low complexity" evidence="1">
    <location>
        <begin position="573"/>
        <end position="589"/>
    </location>
</feature>
<feature type="compositionally biased region" description="Low complexity" evidence="1">
    <location>
        <begin position="700"/>
        <end position="734"/>
    </location>
</feature>
<accession>A0A8R1YDG2</accession>
<dbReference type="Proteomes" id="UP000005239">
    <property type="component" value="Unassembled WGS sequence"/>
</dbReference>
<feature type="region of interest" description="Disordered" evidence="1">
    <location>
        <begin position="414"/>
        <end position="463"/>
    </location>
</feature>
<accession>A0A2A6CTC8</accession>
<keyword evidence="2" id="KW-1133">Transmembrane helix</keyword>
<sequence length="792" mass="80167">MGASRTTSPAVDDDYNETKEDIYKILIAGSSLISFLSLATVFLVTPSLYNSVENMGTFSRQDFAYCELSTADMEAEMNELRIAAVNRTKRSKGSYGGYGASMFVNDGPQFQECPACCIAGERGPSGDSGLPGMHGSPGPDGAPGRPGTTPNASCIPERVFEPPPCLPCPQGPRGPPGHPGFPGDNGSPGVPGKSGKDGASGGPGEAGPPGIGGLPGPRGPVGDKGRTPEARVIPGPPGDAGEPGPWGPPGHPGAPGEDGYPGTPGEKGWPGPPGQPGPPGTDGPVGPGGEEGPAGTPGTCVCQDTEVVMQDQYSTVAPEAAVHSLPAAQGYEESAPATPEPDGYAPQSLPMGAGTLAAGTETGYAPLPEAGNQAAPSLGEQPTADCDLHCAIEEVAHPTVDVSIEVPAVPQTTESAFDDNGKLPTRSQLVKSQSRLSASAGGRTPSEMRDSDVGGCRQSSLTSNSPRERMYRLVTVLQIVFSSLSLFILCVSLPLMYNHVQSTVEYVDAQMAFCERSNDEALVELSFGKADLAGNRTARAALRHHRFVPRSYGEEVTGTPLEQQCPGCCIPGPSGARGPSGRPGKPGSPGLAGKPGYPGTTPNQTCPIQVTREPPPCRPCPKGPPGIKGWPGFPGDVGAPGNPGERGHDGEDGAPGEPGPVGPPGFRGGPGAPGEKGETPEGELREGPPGDSGLPGPIGANGLPGLPGRNGLPGPQGDRGWPGMPGESGESGYPGPEGPMGAQGPPGEPGVCVCQNVDSILLINPGPAPVANAPEEYAMNYPTKGSYGGYSG</sequence>
<feature type="compositionally biased region" description="Polar residues" evidence="1">
    <location>
        <begin position="425"/>
        <end position="437"/>
    </location>
</feature>